<organism evidence="2 3">
    <name type="scientific">Exophiala bonariae</name>
    <dbReference type="NCBI Taxonomy" id="1690606"/>
    <lineage>
        <taxon>Eukaryota</taxon>
        <taxon>Fungi</taxon>
        <taxon>Dikarya</taxon>
        <taxon>Ascomycota</taxon>
        <taxon>Pezizomycotina</taxon>
        <taxon>Eurotiomycetes</taxon>
        <taxon>Chaetothyriomycetidae</taxon>
        <taxon>Chaetothyriales</taxon>
        <taxon>Herpotrichiellaceae</taxon>
        <taxon>Exophiala</taxon>
    </lineage>
</organism>
<dbReference type="EMBL" id="JAVRRD010000018">
    <property type="protein sequence ID" value="KAK5050029.1"/>
    <property type="molecule type" value="Genomic_DNA"/>
</dbReference>
<dbReference type="GO" id="GO:0016810">
    <property type="term" value="F:hydrolase activity, acting on carbon-nitrogen (but not peptide) bonds"/>
    <property type="evidence" value="ECO:0007669"/>
    <property type="project" value="InterPro"/>
</dbReference>
<name>A0AAV9N7N4_9EURO</name>
<dbReference type="PANTHER" id="PTHR43135">
    <property type="entry name" value="ALPHA-D-RIBOSE 1-METHYLPHOSPHONATE 5-TRIPHOSPHATE DIPHOSPHATASE"/>
    <property type="match status" value="1"/>
</dbReference>
<dbReference type="SUPFAM" id="SSF51338">
    <property type="entry name" value="Composite domain of metallo-dependent hydrolases"/>
    <property type="match status" value="1"/>
</dbReference>
<dbReference type="Gene3D" id="1.20.58.520">
    <property type="entry name" value="Amidohydrolase"/>
    <property type="match status" value="1"/>
</dbReference>
<dbReference type="Gene3D" id="3.40.50.10910">
    <property type="entry name" value="Amidohydrolase"/>
    <property type="match status" value="1"/>
</dbReference>
<dbReference type="AlphaFoldDB" id="A0AAV9N7N4"/>
<dbReference type="PANTHER" id="PTHR43135:SF3">
    <property type="entry name" value="ALPHA-D-RIBOSE 1-METHYLPHOSPHONATE 5-TRIPHOSPHATE DIPHOSPHATASE"/>
    <property type="match status" value="1"/>
</dbReference>
<protein>
    <recommendedName>
        <fullName evidence="1">Amidohydrolase-related domain-containing protein</fullName>
    </recommendedName>
</protein>
<evidence type="ECO:0000259" key="1">
    <source>
        <dbReference type="Pfam" id="PF01979"/>
    </source>
</evidence>
<dbReference type="Gene3D" id="2.30.40.10">
    <property type="entry name" value="Urease, subunit C, domain 1"/>
    <property type="match status" value="1"/>
</dbReference>
<gene>
    <name evidence="2" type="ORF">LTR84_004149</name>
</gene>
<evidence type="ECO:0000313" key="3">
    <source>
        <dbReference type="Proteomes" id="UP001358417"/>
    </source>
</evidence>
<evidence type="ECO:0000313" key="2">
    <source>
        <dbReference type="EMBL" id="KAK5050029.1"/>
    </source>
</evidence>
<dbReference type="InterPro" id="IPR051781">
    <property type="entry name" value="Metallo-dep_Hydrolase"/>
</dbReference>
<dbReference type="SUPFAM" id="SSF51556">
    <property type="entry name" value="Metallo-dependent hydrolases"/>
    <property type="match status" value="1"/>
</dbReference>
<feature type="domain" description="Amidohydrolase-related" evidence="1">
    <location>
        <begin position="55"/>
        <end position="431"/>
    </location>
</feature>
<accession>A0AAV9N7N4</accession>
<dbReference type="InterPro" id="IPR011059">
    <property type="entry name" value="Metal-dep_hydrolase_composite"/>
</dbReference>
<dbReference type="GeneID" id="89972328"/>
<dbReference type="Pfam" id="PF01979">
    <property type="entry name" value="Amidohydro_1"/>
    <property type="match status" value="1"/>
</dbReference>
<comment type="caution">
    <text evidence="2">The sequence shown here is derived from an EMBL/GenBank/DDBJ whole genome shotgun (WGS) entry which is preliminary data.</text>
</comment>
<reference evidence="2 3" key="1">
    <citation type="submission" date="2023-08" db="EMBL/GenBank/DDBJ databases">
        <title>Black Yeasts Isolated from many extreme environments.</title>
        <authorList>
            <person name="Coleine C."/>
            <person name="Stajich J.E."/>
            <person name="Selbmann L."/>
        </authorList>
    </citation>
    <scope>NUCLEOTIDE SEQUENCE [LARGE SCALE GENOMIC DNA]</scope>
    <source>
        <strain evidence="2 3">CCFEE 5792</strain>
    </source>
</reference>
<dbReference type="RefSeq" id="XP_064704839.1">
    <property type="nucleotide sequence ID" value="XM_064847727.1"/>
</dbReference>
<dbReference type="InterPro" id="IPR032466">
    <property type="entry name" value="Metal_Hydrolase"/>
</dbReference>
<proteinExistence type="predicted"/>
<dbReference type="InterPro" id="IPR006680">
    <property type="entry name" value="Amidohydro-rel"/>
</dbReference>
<dbReference type="Proteomes" id="UP001358417">
    <property type="component" value="Unassembled WGS sequence"/>
</dbReference>
<sequence>MAPTIIHSVLLFDGTSVHHDATVSFDSSTGLIISVSKEKSGFPQGATVIDGNGHTLLPGLIESHMHVHGLHLPEGSDENDILRSPLRSGVTTVCDMHSDLGAVNKWRDRVAEELKQAKAGSTSVSLSDLKTALLGATIAGGWPGPIVLGPNPTDELKAYVSTWPTLTEENAAEFVKKHKAEGADYIKLMQENCCSLALPTDSIPSATLELQTAVVKAAHAESLPVVGHATSLGSTEIVLNAGADGLTHTFIDQAPPQSIIDLYKKTNAFVIPTLVVLSSLTGEFQEDRDRFADIAFKRGVVDQGTRQNMIESLSLKAPEAKMEYAFETIRKLKQEGIDVVAGTDAVAGLKGTGIGPSLWHELEWYVKKCGFSIPEALTSATATPARRFGFGDRGVVAEGKRADLVLVKGNVTEKLQSLWEGEGIVGVWKQGFKASG</sequence>
<dbReference type="Gene3D" id="3.30.110.90">
    <property type="entry name" value="Amidohydrolase"/>
    <property type="match status" value="1"/>
</dbReference>
<keyword evidence="3" id="KW-1185">Reference proteome</keyword>